<name>A0AA85JXZ7_TRIRE</name>
<evidence type="ECO:0000256" key="6">
    <source>
        <dbReference type="ARBA" id="ARBA00022777"/>
    </source>
</evidence>
<evidence type="ECO:0000313" key="12">
    <source>
        <dbReference type="WBParaSite" id="TREG1_4970.3"/>
    </source>
</evidence>
<dbReference type="WBParaSite" id="TREG1_4970.4">
    <property type="protein sequence ID" value="TREG1_4970.4"/>
    <property type="gene ID" value="TREG1_4970"/>
</dbReference>
<reference evidence="12 13" key="2">
    <citation type="submission" date="2023-11" db="UniProtKB">
        <authorList>
            <consortium name="WormBaseParasite"/>
        </authorList>
    </citation>
    <scope>IDENTIFICATION</scope>
</reference>
<keyword evidence="4" id="KW-0808">Transferase</keyword>
<dbReference type="SMART" id="SM00220">
    <property type="entry name" value="S_TKc"/>
    <property type="match status" value="1"/>
</dbReference>
<dbReference type="GO" id="GO:0005524">
    <property type="term" value="F:ATP binding"/>
    <property type="evidence" value="ECO:0007669"/>
    <property type="project" value="UniProtKB-KW"/>
</dbReference>
<dbReference type="WBParaSite" id="TREG1_4970.3">
    <property type="protein sequence ID" value="TREG1_4970.3"/>
    <property type="gene ID" value="TREG1_4970"/>
</dbReference>
<evidence type="ECO:0000313" key="13">
    <source>
        <dbReference type="WBParaSite" id="TREG1_4970.4"/>
    </source>
</evidence>
<evidence type="ECO:0000256" key="5">
    <source>
        <dbReference type="ARBA" id="ARBA00022741"/>
    </source>
</evidence>
<evidence type="ECO:0000313" key="14">
    <source>
        <dbReference type="WBParaSite" id="TREG1_4970.6"/>
    </source>
</evidence>
<evidence type="ECO:0000256" key="1">
    <source>
        <dbReference type="ARBA" id="ARBA00010886"/>
    </source>
</evidence>
<dbReference type="Gene3D" id="1.10.510.10">
    <property type="entry name" value="Transferase(Phosphotransferase) domain 1"/>
    <property type="match status" value="1"/>
</dbReference>
<proteinExistence type="inferred from homology"/>
<protein>
    <recommendedName>
        <fullName evidence="2">non-specific serine/threonine protein kinase</fullName>
        <ecNumber evidence="2">2.7.11.1</ecNumber>
    </recommendedName>
</protein>
<feature type="domain" description="Protein kinase" evidence="10">
    <location>
        <begin position="1"/>
        <end position="192"/>
    </location>
</feature>
<evidence type="ECO:0000313" key="11">
    <source>
        <dbReference type="Proteomes" id="UP000050795"/>
    </source>
</evidence>
<keyword evidence="5" id="KW-0547">Nucleotide-binding</keyword>
<dbReference type="AlphaFoldDB" id="A0AA85JXZ7"/>
<dbReference type="Proteomes" id="UP000050795">
    <property type="component" value="Unassembled WGS sequence"/>
</dbReference>
<evidence type="ECO:0000256" key="7">
    <source>
        <dbReference type="ARBA" id="ARBA00022840"/>
    </source>
</evidence>
<dbReference type="PROSITE" id="PS00108">
    <property type="entry name" value="PROTEIN_KINASE_ST"/>
    <property type="match status" value="1"/>
</dbReference>
<dbReference type="SUPFAM" id="SSF56112">
    <property type="entry name" value="Protein kinase-like (PK-like)"/>
    <property type="match status" value="1"/>
</dbReference>
<dbReference type="Pfam" id="PF00069">
    <property type="entry name" value="Pkinase"/>
    <property type="match status" value="1"/>
</dbReference>
<dbReference type="GO" id="GO:0004674">
    <property type="term" value="F:protein serine/threonine kinase activity"/>
    <property type="evidence" value="ECO:0007669"/>
    <property type="project" value="UniProtKB-KW"/>
</dbReference>
<dbReference type="InterPro" id="IPR000719">
    <property type="entry name" value="Prot_kinase_dom"/>
</dbReference>
<keyword evidence="11" id="KW-1185">Reference proteome</keyword>
<evidence type="ECO:0000256" key="3">
    <source>
        <dbReference type="ARBA" id="ARBA00022527"/>
    </source>
</evidence>
<evidence type="ECO:0000256" key="8">
    <source>
        <dbReference type="ARBA" id="ARBA00047899"/>
    </source>
</evidence>
<dbReference type="PROSITE" id="PS50011">
    <property type="entry name" value="PROTEIN_KINASE_DOM"/>
    <property type="match status" value="1"/>
</dbReference>
<comment type="similarity">
    <text evidence="1">Belongs to the protein kinase superfamily. NEK Ser/Thr protein kinase family. NIMA subfamily.</text>
</comment>
<dbReference type="EC" id="2.7.11.1" evidence="2"/>
<comment type="catalytic activity">
    <reaction evidence="9">
        <text>L-seryl-[protein] + ATP = O-phospho-L-seryl-[protein] + ADP + H(+)</text>
        <dbReference type="Rhea" id="RHEA:17989"/>
        <dbReference type="Rhea" id="RHEA-COMP:9863"/>
        <dbReference type="Rhea" id="RHEA-COMP:11604"/>
        <dbReference type="ChEBI" id="CHEBI:15378"/>
        <dbReference type="ChEBI" id="CHEBI:29999"/>
        <dbReference type="ChEBI" id="CHEBI:30616"/>
        <dbReference type="ChEBI" id="CHEBI:83421"/>
        <dbReference type="ChEBI" id="CHEBI:456216"/>
        <dbReference type="EC" id="2.7.11.1"/>
    </reaction>
</comment>
<dbReference type="InterPro" id="IPR011009">
    <property type="entry name" value="Kinase-like_dom_sf"/>
</dbReference>
<dbReference type="WBParaSite" id="TREG1_4970.6">
    <property type="protein sequence ID" value="TREG1_4970.6"/>
    <property type="gene ID" value="TREG1_4970"/>
</dbReference>
<dbReference type="InterPro" id="IPR051131">
    <property type="entry name" value="NEK_Ser/Thr_kinase_NIMA"/>
</dbReference>
<keyword evidence="3" id="KW-0723">Serine/threonine-protein kinase</keyword>
<accession>A0AA85JXZ7</accession>
<reference evidence="11" key="1">
    <citation type="submission" date="2022-06" db="EMBL/GenBank/DDBJ databases">
        <authorList>
            <person name="Berger JAMES D."/>
            <person name="Berger JAMES D."/>
        </authorList>
    </citation>
    <scope>NUCLEOTIDE SEQUENCE [LARGE SCALE GENOMIC DNA]</scope>
</reference>
<dbReference type="PANTHER" id="PTHR44899:SF8">
    <property type="entry name" value="NIMA-RELATED KINASE 11"/>
    <property type="match status" value="1"/>
</dbReference>
<keyword evidence="6" id="KW-0418">Kinase</keyword>
<comment type="catalytic activity">
    <reaction evidence="8">
        <text>L-threonyl-[protein] + ATP = O-phospho-L-threonyl-[protein] + ADP + H(+)</text>
        <dbReference type="Rhea" id="RHEA:46608"/>
        <dbReference type="Rhea" id="RHEA-COMP:11060"/>
        <dbReference type="Rhea" id="RHEA-COMP:11605"/>
        <dbReference type="ChEBI" id="CHEBI:15378"/>
        <dbReference type="ChEBI" id="CHEBI:30013"/>
        <dbReference type="ChEBI" id="CHEBI:30616"/>
        <dbReference type="ChEBI" id="CHEBI:61977"/>
        <dbReference type="ChEBI" id="CHEBI:456216"/>
        <dbReference type="EC" id="2.7.11.1"/>
    </reaction>
</comment>
<evidence type="ECO:0000256" key="9">
    <source>
        <dbReference type="ARBA" id="ARBA00048679"/>
    </source>
</evidence>
<dbReference type="InterPro" id="IPR008271">
    <property type="entry name" value="Ser/Thr_kinase_AS"/>
</dbReference>
<evidence type="ECO:0000256" key="4">
    <source>
        <dbReference type="ARBA" id="ARBA00022679"/>
    </source>
</evidence>
<evidence type="ECO:0000256" key="2">
    <source>
        <dbReference type="ARBA" id="ARBA00012513"/>
    </source>
</evidence>
<sequence length="695" mass="80381">MFCLLSSNLKLPQGGDLTHYLKGVKENGEHIDEKLVGKWLVQIILATSFIHKNKILHRDLKSSNIFLKNGNIKIGDFGISRLLTTTNELATTFIGTPYYMSPEVLKYEGYNNKSDIWSIGIILYELCTRRRAFTGTNLMRVMWQVINDPCPRLPEIYSKELQEVLQLMLKKVPQERPSASELLKLNIITSYLRELYKEIVFHMQTSPIDESILKKDEIQRFISFEEFINSPDLILQEQELQENDDNLSIKIDYNEENNTENVDDFLTPRQKIKLDRASESDQTIATLRDLAEQLTHSRNTLNSTRRTDLYTWQKRYPSSNRLWPTVQMSTEKMLNELKNLYLEKMNSDYGVTENMDDFENTENLLWPHRPLSENNDSLLGKGPGAEDESLGTFYLTESGKYTNNIQKKTEDSQNPASDSKLKNFCLVPGSTGPMYENRRYEQKKQVVITDDSVDNHDHKDEESNTNQLNLFIRRSFTIPEVSTNNYVQSARQLNTINSCKMKCDDVVSDNTQLMETYYTNYDNDLIEYSITSVHEDLSTPNETGNIAENDLEDIENQDDWNTNETLDDVLSCMKAALCQQEDDQTLVTNDETNCIYGLEAKAKKIETLRNYCVEKLGIQEFHTAYDYLYQKRITENNQSGELTILDGLKNYCSNVTTGFLLDHLIFLENDTKQTISVESPNSLYQILESNLQFCM</sequence>
<evidence type="ECO:0000259" key="10">
    <source>
        <dbReference type="PROSITE" id="PS50011"/>
    </source>
</evidence>
<keyword evidence="7" id="KW-0067">ATP-binding</keyword>
<organism evidence="11 14">
    <name type="scientific">Trichobilharzia regenti</name>
    <name type="common">Nasal bird schistosome</name>
    <dbReference type="NCBI Taxonomy" id="157069"/>
    <lineage>
        <taxon>Eukaryota</taxon>
        <taxon>Metazoa</taxon>
        <taxon>Spiralia</taxon>
        <taxon>Lophotrochozoa</taxon>
        <taxon>Platyhelminthes</taxon>
        <taxon>Trematoda</taxon>
        <taxon>Digenea</taxon>
        <taxon>Strigeidida</taxon>
        <taxon>Schistosomatoidea</taxon>
        <taxon>Schistosomatidae</taxon>
        <taxon>Trichobilharzia</taxon>
    </lineage>
</organism>
<dbReference type="PANTHER" id="PTHR44899">
    <property type="entry name" value="CAMK FAMILY PROTEIN KINASE"/>
    <property type="match status" value="1"/>
</dbReference>